<evidence type="ECO:0000313" key="10">
    <source>
        <dbReference type="EMBL" id="CEA15214.1"/>
    </source>
</evidence>
<dbReference type="GO" id="GO:0009236">
    <property type="term" value="P:cobalamin biosynthetic process"/>
    <property type="evidence" value="ECO:0007669"/>
    <property type="project" value="InterPro"/>
</dbReference>
<evidence type="ECO:0000313" key="11">
    <source>
        <dbReference type="Proteomes" id="UP000032417"/>
    </source>
</evidence>
<evidence type="ECO:0000256" key="3">
    <source>
        <dbReference type="ARBA" id="ARBA00012454"/>
    </source>
</evidence>
<protein>
    <recommendedName>
        <fullName evidence="3">corrinoid adenosyltransferase</fullName>
        <ecNumber evidence="3">2.5.1.17</ecNumber>
    </recommendedName>
    <alternativeName>
        <fullName evidence="5">Cob(II)alamin adenosyltransferase</fullName>
    </alternativeName>
    <alternativeName>
        <fullName evidence="7">Cob(II)yrinic acid a,c-diamide adenosyltransferase</fullName>
    </alternativeName>
    <alternativeName>
        <fullName evidence="6">Cobinamide/cobalamin adenosyltransferase</fullName>
    </alternativeName>
</protein>
<sequence>MKGYIQIYTENGKGKITASIGLTLRALSAGKKVFFAQFAKRKIYSEIKVLDLFDTFVTVK</sequence>
<evidence type="ECO:0000256" key="9">
    <source>
        <dbReference type="ARBA" id="ARBA00048692"/>
    </source>
</evidence>
<dbReference type="GO" id="GO:0008817">
    <property type="term" value="F:corrinoid adenosyltransferase activity"/>
    <property type="evidence" value="ECO:0007669"/>
    <property type="project" value="UniProtKB-EC"/>
</dbReference>
<comment type="catalytic activity">
    <reaction evidence="8">
        <text>2 cob(II)yrinate a,c diamide + reduced [electron-transfer flavoprotein] + 2 ATP = 2 adenosylcob(III)yrinate a,c-diamide + 2 triphosphate + oxidized [electron-transfer flavoprotein] + 3 H(+)</text>
        <dbReference type="Rhea" id="RHEA:11528"/>
        <dbReference type="Rhea" id="RHEA-COMP:10685"/>
        <dbReference type="Rhea" id="RHEA-COMP:10686"/>
        <dbReference type="ChEBI" id="CHEBI:15378"/>
        <dbReference type="ChEBI" id="CHEBI:18036"/>
        <dbReference type="ChEBI" id="CHEBI:30616"/>
        <dbReference type="ChEBI" id="CHEBI:57692"/>
        <dbReference type="ChEBI" id="CHEBI:58307"/>
        <dbReference type="ChEBI" id="CHEBI:58503"/>
        <dbReference type="ChEBI" id="CHEBI:58537"/>
        <dbReference type="EC" id="2.5.1.17"/>
    </reaction>
</comment>
<reference evidence="10 11" key="1">
    <citation type="submission" date="2014-08" db="EMBL/GenBank/DDBJ databases">
        <authorList>
            <person name="Wibberg D."/>
        </authorList>
    </citation>
    <scope>NUCLEOTIDE SEQUENCE [LARGE SCALE GENOMIC DNA]</scope>
    <source>
        <strain evidence="11">ING2-E5B</strain>
    </source>
</reference>
<dbReference type="Pfam" id="PF02572">
    <property type="entry name" value="CobA_CobO_BtuR"/>
    <property type="match status" value="1"/>
</dbReference>
<dbReference type="OrthoDB" id="9810309at2"/>
<dbReference type="Proteomes" id="UP000032417">
    <property type="component" value="Chromosome 1"/>
</dbReference>
<dbReference type="AlphaFoldDB" id="A0A098BX18"/>
<organism evidence="10 11">
    <name type="scientific">Fermentimonas caenicola</name>
    <dbReference type="NCBI Taxonomy" id="1562970"/>
    <lineage>
        <taxon>Bacteria</taxon>
        <taxon>Pseudomonadati</taxon>
        <taxon>Bacteroidota</taxon>
        <taxon>Bacteroidia</taxon>
        <taxon>Bacteroidales</taxon>
        <taxon>Dysgonomonadaceae</taxon>
        <taxon>Fermentimonas</taxon>
    </lineage>
</organism>
<gene>
    <name evidence="10" type="ORF">ING2E5B_0447</name>
</gene>
<accession>A0A098BX18</accession>
<comment type="function">
    <text evidence="4">Required for both de novo synthesis of the corrin ring for the assimilation of exogenous corrinoids. Participates in the adenosylation of a variety of incomplete and complete corrinoids.</text>
</comment>
<evidence type="ECO:0000256" key="6">
    <source>
        <dbReference type="ARBA" id="ARBA00033334"/>
    </source>
</evidence>
<comment type="catalytic activity">
    <reaction evidence="9">
        <text>2 cob(II)alamin + reduced [electron-transfer flavoprotein] + 2 ATP = 2 adenosylcob(III)alamin + 2 triphosphate + oxidized [electron-transfer flavoprotein] + 3 H(+)</text>
        <dbReference type="Rhea" id="RHEA:28671"/>
        <dbReference type="Rhea" id="RHEA-COMP:10685"/>
        <dbReference type="Rhea" id="RHEA-COMP:10686"/>
        <dbReference type="ChEBI" id="CHEBI:15378"/>
        <dbReference type="ChEBI" id="CHEBI:16304"/>
        <dbReference type="ChEBI" id="CHEBI:18036"/>
        <dbReference type="ChEBI" id="CHEBI:18408"/>
        <dbReference type="ChEBI" id="CHEBI:30616"/>
        <dbReference type="ChEBI" id="CHEBI:57692"/>
        <dbReference type="ChEBI" id="CHEBI:58307"/>
        <dbReference type="EC" id="2.5.1.17"/>
    </reaction>
</comment>
<evidence type="ECO:0000256" key="8">
    <source>
        <dbReference type="ARBA" id="ARBA00048555"/>
    </source>
</evidence>
<dbReference type="KEGG" id="pbt:ING2E5B_0447"/>
<evidence type="ECO:0000256" key="4">
    <source>
        <dbReference type="ARBA" id="ARBA00024929"/>
    </source>
</evidence>
<comment type="similarity">
    <text evidence="2">Belongs to the Cob(I)alamin adenosyltransferase family.</text>
</comment>
<dbReference type="InterPro" id="IPR027417">
    <property type="entry name" value="P-loop_NTPase"/>
</dbReference>
<comment type="pathway">
    <text evidence="1">Cofactor biosynthesis; adenosylcobalamin biosynthesis; adenosylcobalamin from cob(II)yrinate a,c-diamide: step 2/7.</text>
</comment>
<dbReference type="STRING" id="1562970.ING2E5B_0447"/>
<dbReference type="Gene3D" id="3.40.50.300">
    <property type="entry name" value="P-loop containing nucleotide triphosphate hydrolases"/>
    <property type="match status" value="1"/>
</dbReference>
<dbReference type="GO" id="GO:0005524">
    <property type="term" value="F:ATP binding"/>
    <property type="evidence" value="ECO:0007669"/>
    <property type="project" value="InterPro"/>
</dbReference>
<evidence type="ECO:0000256" key="1">
    <source>
        <dbReference type="ARBA" id="ARBA00005121"/>
    </source>
</evidence>
<dbReference type="SUPFAM" id="SSF52540">
    <property type="entry name" value="P-loop containing nucleoside triphosphate hydrolases"/>
    <property type="match status" value="1"/>
</dbReference>
<evidence type="ECO:0000256" key="2">
    <source>
        <dbReference type="ARBA" id="ARBA00007487"/>
    </source>
</evidence>
<keyword evidence="11" id="KW-1185">Reference proteome</keyword>
<dbReference type="InterPro" id="IPR003724">
    <property type="entry name" value="CblAdoTrfase_CobA"/>
</dbReference>
<dbReference type="EC" id="2.5.1.17" evidence="3"/>
<dbReference type="HOGENOM" id="CLU_2937734_0_0_10"/>
<evidence type="ECO:0000256" key="7">
    <source>
        <dbReference type="ARBA" id="ARBA00033354"/>
    </source>
</evidence>
<dbReference type="EMBL" id="LN515532">
    <property type="protein sequence ID" value="CEA15214.1"/>
    <property type="molecule type" value="Genomic_DNA"/>
</dbReference>
<proteinExistence type="inferred from homology"/>
<evidence type="ECO:0000256" key="5">
    <source>
        <dbReference type="ARBA" id="ARBA00031529"/>
    </source>
</evidence>
<name>A0A098BX18_9BACT</name>